<evidence type="ECO:0000259" key="2">
    <source>
        <dbReference type="PROSITE" id="PS51272"/>
    </source>
</evidence>
<feature type="domain" description="SLH" evidence="2">
    <location>
        <begin position="23"/>
        <end position="86"/>
    </location>
</feature>
<dbReference type="Proteomes" id="UP001303902">
    <property type="component" value="Chromosome"/>
</dbReference>
<dbReference type="PANTHER" id="PTHR43308">
    <property type="entry name" value="OUTER MEMBRANE PROTEIN ALPHA-RELATED"/>
    <property type="match status" value="1"/>
</dbReference>
<accession>A0ABZ0L6I4</accession>
<evidence type="ECO:0000313" key="3">
    <source>
        <dbReference type="EMBL" id="WOV88176.1"/>
    </source>
</evidence>
<proteinExistence type="predicted"/>
<feature type="domain" description="SLH" evidence="2">
    <location>
        <begin position="141"/>
        <end position="204"/>
    </location>
</feature>
<keyword evidence="1" id="KW-0732">Signal</keyword>
<feature type="signal peptide" evidence="1">
    <location>
        <begin position="1"/>
        <end position="21"/>
    </location>
</feature>
<organism evidence="3 4">
    <name type="scientific">Sporosarcina oncorhynchi</name>
    <dbReference type="NCBI Taxonomy" id="3056444"/>
    <lineage>
        <taxon>Bacteria</taxon>
        <taxon>Bacillati</taxon>
        <taxon>Bacillota</taxon>
        <taxon>Bacilli</taxon>
        <taxon>Bacillales</taxon>
        <taxon>Caryophanaceae</taxon>
        <taxon>Sporosarcina</taxon>
    </lineage>
</organism>
<protein>
    <submittedName>
        <fullName evidence="3">S-layer homology domain-containing protein</fullName>
    </submittedName>
</protein>
<evidence type="ECO:0000313" key="4">
    <source>
        <dbReference type="Proteomes" id="UP001303902"/>
    </source>
</evidence>
<gene>
    <name evidence="3" type="ORF">QWT69_03355</name>
</gene>
<keyword evidence="4" id="KW-1185">Reference proteome</keyword>
<dbReference type="PROSITE" id="PS51272">
    <property type="entry name" value="SLH"/>
    <property type="match status" value="2"/>
</dbReference>
<reference evidence="3 4" key="1">
    <citation type="submission" date="2023-06" db="EMBL/GenBank/DDBJ databases">
        <title>Sporosarcina sp. nov., isolated from Korean tranditional fermented seafood 'Jeotgal'.</title>
        <authorList>
            <person name="Yang A.I."/>
            <person name="Shin N.-R."/>
        </authorList>
    </citation>
    <scope>NUCLEOTIDE SEQUENCE [LARGE SCALE GENOMIC DNA]</scope>
    <source>
        <strain evidence="3 4">T2O-4</strain>
    </source>
</reference>
<name>A0ABZ0L6I4_9BACL</name>
<feature type="chain" id="PRO_5047077921" evidence="1">
    <location>
        <begin position="22"/>
        <end position="513"/>
    </location>
</feature>
<dbReference type="InterPro" id="IPR001119">
    <property type="entry name" value="SLH_dom"/>
</dbReference>
<evidence type="ECO:0000256" key="1">
    <source>
        <dbReference type="SAM" id="SignalP"/>
    </source>
</evidence>
<dbReference type="InterPro" id="IPR051465">
    <property type="entry name" value="Cell_Envelope_Struct_Comp"/>
</dbReference>
<dbReference type="RefSeq" id="WP_317968960.1">
    <property type="nucleotide sequence ID" value="NZ_CP129118.1"/>
</dbReference>
<dbReference type="Pfam" id="PF00395">
    <property type="entry name" value="SLH"/>
    <property type="match status" value="3"/>
</dbReference>
<dbReference type="EMBL" id="CP129118">
    <property type="protein sequence ID" value="WOV88176.1"/>
    <property type="molecule type" value="Genomic_DNA"/>
</dbReference>
<sequence>MKKLLASLLVFTMLGMMNANLAMGATFKDVPASHSNYKDIEYLSSKGVISGYSNGTFKPNAPVTNRQAAAMLVKMVGLKQSVSNVSPYRDVGPKDPAYREIYIAAHSGLFPIGGSFEPNAPLTREALARAVSVAFELEGDSPIVFKDVAKSHKSYSYINLLATNNITTGYPDGSFKPNGTVSRAHFSAFLTRASKPNSTSGKLENMVLSKKDGEKKFKIAGEVYTLESYYYASKDDTASFGKDKHTYQLKGEKGDIYIVEYPYKNQSEKNVLLLDLNKEWGSHEKVVFKGSGYEEYMSNCRFTTSNCGSSISRVDGDSIDYWSIHYKNAEQMKGITNFLSDIKGTIQEKGKNKAYMNAIGLSNVDYSFFSYSEEDDNYTYRADFNYSPTDVHEEDFIIKIFEGKMMKSEMEKLLSRANRADFLTVEMVDADTALITTNDADTNDNYSIVNELHVHSTYINVNTGEFVNVDARKWVSHLSYYDSESYRIKHNAMTMEMFPMTKKAATDIWRNSR</sequence>